<dbReference type="Proteomes" id="UP000029278">
    <property type="component" value="Unassembled WGS sequence"/>
</dbReference>
<dbReference type="AlphaFoldDB" id="A0A090ZN22"/>
<dbReference type="InterPro" id="IPR029039">
    <property type="entry name" value="Flavoprotein-like_sf"/>
</dbReference>
<proteinExistence type="predicted"/>
<dbReference type="SUPFAM" id="SSF52218">
    <property type="entry name" value="Flavoproteins"/>
    <property type="match status" value="1"/>
</dbReference>
<dbReference type="PATRIC" id="fig|44252.3.peg.457"/>
<feature type="domain" description="NADPH-dependent FMN reductase-like" evidence="3">
    <location>
        <begin position="1"/>
        <end position="147"/>
    </location>
</feature>
<evidence type="ECO:0000256" key="1">
    <source>
        <dbReference type="ARBA" id="ARBA00022630"/>
    </source>
</evidence>
<gene>
    <name evidence="4" type="ORF">DJ90_6261</name>
</gene>
<dbReference type="InterPro" id="IPR051796">
    <property type="entry name" value="ISF_SsuE-like"/>
</dbReference>
<dbReference type="RefSeq" id="WP_036626530.1">
    <property type="nucleotide sequence ID" value="NZ_BGML01000007.1"/>
</dbReference>
<dbReference type="InterPro" id="IPR005025">
    <property type="entry name" value="FMN_Rdtase-like_dom"/>
</dbReference>
<dbReference type="Pfam" id="PF03358">
    <property type="entry name" value="FMN_red"/>
    <property type="match status" value="1"/>
</dbReference>
<keyword evidence="5" id="KW-1185">Reference proteome</keyword>
<dbReference type="Gene3D" id="3.40.50.360">
    <property type="match status" value="1"/>
</dbReference>
<sequence length="184" mass="20563">MRIAVLQGSTRSGGNTEQLTNKVLEGIPYTNIVLRAKQIKPIHDQRHTEGGFDPVDDDYEEVIREALEHDVLVFASPVYWYGVSGILKNFIDRWSQSLRDPRYDFKAALAGKTAYAVVVGGDNPRIKALPVIQQLQYTFDFVGMPFVGYIIGQGSKPGDILNDQRALRDAEALNAELRAWVNGQ</sequence>
<dbReference type="GeneID" id="77009824"/>
<reference evidence="4 5" key="1">
    <citation type="submission" date="2014-04" db="EMBL/GenBank/DDBJ databases">
        <authorList>
            <person name="Bishop-Lilly K.A."/>
            <person name="Broomall S.M."/>
            <person name="Chain P.S."/>
            <person name="Chertkov O."/>
            <person name="Coyne S.R."/>
            <person name="Daligault H.E."/>
            <person name="Davenport K.W."/>
            <person name="Erkkila T."/>
            <person name="Frey K.G."/>
            <person name="Gibbons H.S."/>
            <person name="Gu W."/>
            <person name="Jaissle J."/>
            <person name="Johnson S.L."/>
            <person name="Koroleva G.I."/>
            <person name="Ladner J.T."/>
            <person name="Lo C.-C."/>
            <person name="Minogue T.D."/>
            <person name="Munk C."/>
            <person name="Palacios G.F."/>
            <person name="Redden C.L."/>
            <person name="Rosenzweig C.N."/>
            <person name="Scholz M.B."/>
            <person name="Teshima H."/>
            <person name="Xu Y."/>
        </authorList>
    </citation>
    <scope>NUCLEOTIDE SEQUENCE [LARGE SCALE GENOMIC DNA]</scope>
    <source>
        <strain evidence="4 5">8244</strain>
    </source>
</reference>
<evidence type="ECO:0000313" key="4">
    <source>
        <dbReference type="EMBL" id="KFN11640.1"/>
    </source>
</evidence>
<accession>A0A090ZN22</accession>
<protein>
    <submittedName>
        <fullName evidence="4">Putative NAD(P)H-dependent FMN-containing oxidoreductase ywqN</fullName>
    </submittedName>
</protein>
<evidence type="ECO:0000313" key="5">
    <source>
        <dbReference type="Proteomes" id="UP000029278"/>
    </source>
</evidence>
<dbReference type="STRING" id="44252.DJ90_6261"/>
<dbReference type="GO" id="GO:0016491">
    <property type="term" value="F:oxidoreductase activity"/>
    <property type="evidence" value="ECO:0007669"/>
    <property type="project" value="InterPro"/>
</dbReference>
<evidence type="ECO:0000256" key="2">
    <source>
        <dbReference type="ARBA" id="ARBA00022643"/>
    </source>
</evidence>
<dbReference type="PANTHER" id="PTHR43278:SF4">
    <property type="entry name" value="NAD(P)H-DEPENDENT FMN-CONTAINING OXIDOREDUCTASE YWQN-RELATED"/>
    <property type="match status" value="1"/>
</dbReference>
<name>A0A090ZN22_PAEMA</name>
<dbReference type="EMBL" id="JMQA01000007">
    <property type="protein sequence ID" value="KFN11640.1"/>
    <property type="molecule type" value="Genomic_DNA"/>
</dbReference>
<dbReference type="HOGENOM" id="CLU_050993_7_1_9"/>
<keyword evidence="2" id="KW-0288">FMN</keyword>
<comment type="caution">
    <text evidence="4">The sequence shown here is derived from an EMBL/GenBank/DDBJ whole genome shotgun (WGS) entry which is preliminary data.</text>
</comment>
<organism evidence="4 5">
    <name type="scientific">Paenibacillus macerans</name>
    <name type="common">Bacillus macerans</name>
    <dbReference type="NCBI Taxonomy" id="44252"/>
    <lineage>
        <taxon>Bacteria</taxon>
        <taxon>Bacillati</taxon>
        <taxon>Bacillota</taxon>
        <taxon>Bacilli</taxon>
        <taxon>Bacillales</taxon>
        <taxon>Paenibacillaceae</taxon>
        <taxon>Paenibacillus</taxon>
    </lineage>
</organism>
<keyword evidence="1" id="KW-0285">Flavoprotein</keyword>
<dbReference type="PANTHER" id="PTHR43278">
    <property type="entry name" value="NAD(P)H-DEPENDENT FMN-CONTAINING OXIDOREDUCTASE YWQN-RELATED"/>
    <property type="match status" value="1"/>
</dbReference>
<dbReference type="OrthoDB" id="9805976at2"/>
<evidence type="ECO:0000259" key="3">
    <source>
        <dbReference type="Pfam" id="PF03358"/>
    </source>
</evidence>